<proteinExistence type="predicted"/>
<reference evidence="2 3" key="1">
    <citation type="journal article" date="2007" name="Nature">
        <title>Evolution of genes and genomes on the Drosophila phylogeny.</title>
        <authorList>
            <consortium name="Drosophila 12 Genomes Consortium"/>
            <person name="Clark A.G."/>
            <person name="Eisen M.B."/>
            <person name="Smith D.R."/>
            <person name="Bergman C.M."/>
            <person name="Oliver B."/>
            <person name="Markow T.A."/>
            <person name="Kaufman T.C."/>
            <person name="Kellis M."/>
            <person name="Gelbart W."/>
            <person name="Iyer V.N."/>
            <person name="Pollard D.A."/>
            <person name="Sackton T.B."/>
            <person name="Larracuente A.M."/>
            <person name="Singh N.D."/>
            <person name="Abad J.P."/>
            <person name="Abt D.N."/>
            <person name="Adryan B."/>
            <person name="Aguade M."/>
            <person name="Akashi H."/>
            <person name="Anderson W.W."/>
            <person name="Aquadro C.F."/>
            <person name="Ardell D.H."/>
            <person name="Arguello R."/>
            <person name="Artieri C.G."/>
            <person name="Barbash D.A."/>
            <person name="Barker D."/>
            <person name="Barsanti P."/>
            <person name="Batterham P."/>
            <person name="Batzoglou S."/>
            <person name="Begun D."/>
            <person name="Bhutkar A."/>
            <person name="Blanco E."/>
            <person name="Bosak S.A."/>
            <person name="Bradley R.K."/>
            <person name="Brand A.D."/>
            <person name="Brent M.R."/>
            <person name="Brooks A.N."/>
            <person name="Brown R.H."/>
            <person name="Butlin R.K."/>
            <person name="Caggese C."/>
            <person name="Calvi B.R."/>
            <person name="Bernardo de Carvalho A."/>
            <person name="Caspi A."/>
            <person name="Castrezana S."/>
            <person name="Celniker S.E."/>
            <person name="Chang J.L."/>
            <person name="Chapple C."/>
            <person name="Chatterji S."/>
            <person name="Chinwalla A."/>
            <person name="Civetta A."/>
            <person name="Clifton S.W."/>
            <person name="Comeron J.M."/>
            <person name="Costello J.C."/>
            <person name="Coyne J.A."/>
            <person name="Daub J."/>
            <person name="David R.G."/>
            <person name="Delcher A.L."/>
            <person name="Delehaunty K."/>
            <person name="Do C.B."/>
            <person name="Ebling H."/>
            <person name="Edwards K."/>
            <person name="Eickbush T."/>
            <person name="Evans J.D."/>
            <person name="Filipski A."/>
            <person name="Findeiss S."/>
            <person name="Freyhult E."/>
            <person name="Fulton L."/>
            <person name="Fulton R."/>
            <person name="Garcia A.C."/>
            <person name="Gardiner A."/>
            <person name="Garfield D.A."/>
            <person name="Garvin B.E."/>
            <person name="Gibson G."/>
            <person name="Gilbert D."/>
            <person name="Gnerre S."/>
            <person name="Godfrey J."/>
            <person name="Good R."/>
            <person name="Gotea V."/>
            <person name="Gravely B."/>
            <person name="Greenberg A.J."/>
            <person name="Griffiths-Jones S."/>
            <person name="Gross S."/>
            <person name="Guigo R."/>
            <person name="Gustafson E.A."/>
            <person name="Haerty W."/>
            <person name="Hahn M.W."/>
            <person name="Halligan D.L."/>
            <person name="Halpern A.L."/>
            <person name="Halter G.M."/>
            <person name="Han M.V."/>
            <person name="Heger A."/>
            <person name="Hillier L."/>
            <person name="Hinrichs A.S."/>
            <person name="Holmes I."/>
            <person name="Hoskins R.A."/>
            <person name="Hubisz M.J."/>
            <person name="Hultmark D."/>
            <person name="Huntley M.A."/>
            <person name="Jaffe D.B."/>
            <person name="Jagadeeshan S."/>
            <person name="Jeck W.R."/>
            <person name="Johnson J."/>
            <person name="Jones C.D."/>
            <person name="Jordan W.C."/>
            <person name="Karpen G.H."/>
            <person name="Kataoka E."/>
            <person name="Keightley P.D."/>
            <person name="Kheradpour P."/>
            <person name="Kirkness E.F."/>
            <person name="Koerich L.B."/>
            <person name="Kristiansen K."/>
            <person name="Kudrna D."/>
            <person name="Kulathinal R.J."/>
            <person name="Kumar S."/>
            <person name="Kwok R."/>
            <person name="Lander E."/>
            <person name="Langley C.H."/>
            <person name="Lapoint R."/>
            <person name="Lazzaro B.P."/>
            <person name="Lee S.J."/>
            <person name="Levesque L."/>
            <person name="Li R."/>
            <person name="Lin C.F."/>
            <person name="Lin M.F."/>
            <person name="Lindblad-Toh K."/>
            <person name="Llopart A."/>
            <person name="Long M."/>
            <person name="Low L."/>
            <person name="Lozovsky E."/>
            <person name="Lu J."/>
            <person name="Luo M."/>
            <person name="Machado C.A."/>
            <person name="Makalowski W."/>
            <person name="Marzo M."/>
            <person name="Matsuda M."/>
            <person name="Matzkin L."/>
            <person name="McAllister B."/>
            <person name="McBride C.S."/>
            <person name="McKernan B."/>
            <person name="McKernan K."/>
            <person name="Mendez-Lago M."/>
            <person name="Minx P."/>
            <person name="Mollenhauer M.U."/>
            <person name="Montooth K."/>
            <person name="Mount S.M."/>
            <person name="Mu X."/>
            <person name="Myers E."/>
            <person name="Negre B."/>
            <person name="Newfeld S."/>
            <person name="Nielsen R."/>
            <person name="Noor M.A."/>
            <person name="O'Grady P."/>
            <person name="Pachter L."/>
            <person name="Papaceit M."/>
            <person name="Parisi M.J."/>
            <person name="Parisi M."/>
            <person name="Parts L."/>
            <person name="Pedersen J.S."/>
            <person name="Pesole G."/>
            <person name="Phillippy A.M."/>
            <person name="Ponting C.P."/>
            <person name="Pop M."/>
            <person name="Porcelli D."/>
            <person name="Powell J.R."/>
            <person name="Prohaska S."/>
            <person name="Pruitt K."/>
            <person name="Puig M."/>
            <person name="Quesneville H."/>
            <person name="Ram K.R."/>
            <person name="Rand D."/>
            <person name="Rasmussen M.D."/>
            <person name="Reed L.K."/>
            <person name="Reenan R."/>
            <person name="Reily A."/>
            <person name="Remington K.A."/>
            <person name="Rieger T.T."/>
            <person name="Ritchie M.G."/>
            <person name="Robin C."/>
            <person name="Rogers Y.H."/>
            <person name="Rohde C."/>
            <person name="Rozas J."/>
            <person name="Rubenfield M.J."/>
            <person name="Ruiz A."/>
            <person name="Russo S."/>
            <person name="Salzberg S.L."/>
            <person name="Sanchez-Gracia A."/>
            <person name="Saranga D.J."/>
            <person name="Sato H."/>
            <person name="Schaeffer S.W."/>
            <person name="Schatz M.C."/>
            <person name="Schlenke T."/>
            <person name="Schwartz R."/>
            <person name="Segarra C."/>
            <person name="Singh R.S."/>
            <person name="Sirot L."/>
            <person name="Sirota M."/>
            <person name="Sisneros N.B."/>
            <person name="Smith C.D."/>
            <person name="Smith T.F."/>
            <person name="Spieth J."/>
            <person name="Stage D.E."/>
            <person name="Stark A."/>
            <person name="Stephan W."/>
            <person name="Strausberg R.L."/>
            <person name="Strempel S."/>
            <person name="Sturgill D."/>
            <person name="Sutton G."/>
            <person name="Sutton G.G."/>
            <person name="Tao W."/>
            <person name="Teichmann S."/>
            <person name="Tobari Y.N."/>
            <person name="Tomimura Y."/>
            <person name="Tsolas J.M."/>
            <person name="Valente V.L."/>
            <person name="Venter E."/>
            <person name="Venter J.C."/>
            <person name="Vicario S."/>
            <person name="Vieira F.G."/>
            <person name="Vilella A.J."/>
            <person name="Villasante A."/>
            <person name="Walenz B."/>
            <person name="Wang J."/>
            <person name="Wasserman M."/>
            <person name="Watts T."/>
            <person name="Wilson D."/>
            <person name="Wilson R.K."/>
            <person name="Wing R.A."/>
            <person name="Wolfner M.F."/>
            <person name="Wong A."/>
            <person name="Wong G.K."/>
            <person name="Wu C.I."/>
            <person name="Wu G."/>
            <person name="Yamamoto D."/>
            <person name="Yang H.P."/>
            <person name="Yang S.P."/>
            <person name="Yorke J.A."/>
            <person name="Yoshida K."/>
            <person name="Zdobnov E."/>
            <person name="Zhang P."/>
            <person name="Zhang Y."/>
            <person name="Zimin A.V."/>
            <person name="Baldwin J."/>
            <person name="Abdouelleil A."/>
            <person name="Abdulkadir J."/>
            <person name="Abebe A."/>
            <person name="Abera B."/>
            <person name="Abreu J."/>
            <person name="Acer S.C."/>
            <person name="Aftuck L."/>
            <person name="Alexander A."/>
            <person name="An P."/>
            <person name="Anderson E."/>
            <person name="Anderson S."/>
            <person name="Arachi H."/>
            <person name="Azer M."/>
            <person name="Bachantsang P."/>
            <person name="Barry A."/>
            <person name="Bayul T."/>
            <person name="Berlin A."/>
            <person name="Bessette D."/>
            <person name="Bloom T."/>
            <person name="Blye J."/>
            <person name="Boguslavskiy L."/>
            <person name="Bonnet C."/>
            <person name="Boukhgalter B."/>
            <person name="Bourzgui I."/>
            <person name="Brown A."/>
            <person name="Cahill P."/>
            <person name="Channer S."/>
            <person name="Cheshatsang Y."/>
            <person name="Chuda L."/>
            <person name="Citroen M."/>
            <person name="Collymore A."/>
            <person name="Cooke P."/>
            <person name="Costello M."/>
            <person name="D'Aco K."/>
            <person name="Daza R."/>
            <person name="De Haan G."/>
            <person name="DeGray S."/>
            <person name="DeMaso C."/>
            <person name="Dhargay N."/>
            <person name="Dooley K."/>
            <person name="Dooley E."/>
            <person name="Doricent M."/>
            <person name="Dorje P."/>
            <person name="Dorjee K."/>
            <person name="Dupes A."/>
            <person name="Elong R."/>
            <person name="Falk J."/>
            <person name="Farina A."/>
            <person name="Faro S."/>
            <person name="Ferguson D."/>
            <person name="Fisher S."/>
            <person name="Foley C.D."/>
            <person name="Franke A."/>
            <person name="Friedrich D."/>
            <person name="Gadbois L."/>
            <person name="Gearin G."/>
            <person name="Gearin C.R."/>
            <person name="Giannoukos G."/>
            <person name="Goode T."/>
            <person name="Graham J."/>
            <person name="Grandbois E."/>
            <person name="Grewal S."/>
            <person name="Gyaltsen K."/>
            <person name="Hafez N."/>
            <person name="Hagos B."/>
            <person name="Hall J."/>
            <person name="Henson C."/>
            <person name="Hollinger A."/>
            <person name="Honan T."/>
            <person name="Huard M.D."/>
            <person name="Hughes L."/>
            <person name="Hurhula B."/>
            <person name="Husby M.E."/>
            <person name="Kamat A."/>
            <person name="Kanga B."/>
            <person name="Kashin S."/>
            <person name="Khazanovich D."/>
            <person name="Kisner P."/>
            <person name="Lance K."/>
            <person name="Lara M."/>
            <person name="Lee W."/>
            <person name="Lennon N."/>
            <person name="Letendre F."/>
            <person name="LeVine R."/>
            <person name="Lipovsky A."/>
            <person name="Liu X."/>
            <person name="Liu J."/>
            <person name="Liu S."/>
            <person name="Lokyitsang T."/>
            <person name="Lokyitsang Y."/>
            <person name="Lubonja R."/>
            <person name="Lui A."/>
            <person name="MacDonald P."/>
            <person name="Magnisalis V."/>
            <person name="Maru K."/>
            <person name="Matthews C."/>
            <person name="McCusker W."/>
            <person name="McDonough S."/>
            <person name="Mehta T."/>
            <person name="Meldrim J."/>
            <person name="Meneus L."/>
            <person name="Mihai O."/>
            <person name="Mihalev A."/>
            <person name="Mihova T."/>
            <person name="Mittelman R."/>
            <person name="Mlenga V."/>
            <person name="Montmayeur A."/>
            <person name="Mulrain L."/>
            <person name="Navidi A."/>
            <person name="Naylor J."/>
            <person name="Negash T."/>
            <person name="Nguyen T."/>
            <person name="Nguyen N."/>
            <person name="Nicol R."/>
            <person name="Norbu C."/>
            <person name="Norbu N."/>
            <person name="Novod N."/>
            <person name="O'Neill B."/>
            <person name="Osman S."/>
            <person name="Markiewicz E."/>
            <person name="Oyono O.L."/>
            <person name="Patti C."/>
            <person name="Phunkhang P."/>
            <person name="Pierre F."/>
            <person name="Priest M."/>
            <person name="Raghuraman S."/>
            <person name="Rege F."/>
            <person name="Reyes R."/>
            <person name="Rise C."/>
            <person name="Rogov P."/>
            <person name="Ross K."/>
            <person name="Ryan E."/>
            <person name="Settipalli S."/>
            <person name="Shea T."/>
            <person name="Sherpa N."/>
            <person name="Shi L."/>
            <person name="Shih D."/>
            <person name="Sparrow T."/>
            <person name="Spaulding J."/>
            <person name="Stalker J."/>
            <person name="Stange-Thomann N."/>
            <person name="Stavropoulos S."/>
            <person name="Stone C."/>
            <person name="Strader C."/>
            <person name="Tesfaye S."/>
            <person name="Thomson T."/>
            <person name="Thoulutsang Y."/>
            <person name="Thoulutsang D."/>
            <person name="Topham K."/>
            <person name="Topping I."/>
            <person name="Tsamla T."/>
            <person name="Vassiliev H."/>
            <person name="Vo A."/>
            <person name="Wangchuk T."/>
            <person name="Wangdi T."/>
            <person name="Weiand M."/>
            <person name="Wilkinson J."/>
            <person name="Wilson A."/>
            <person name="Yadav S."/>
            <person name="Young G."/>
            <person name="Yu Q."/>
            <person name="Zembek L."/>
            <person name="Zhong D."/>
            <person name="Zimmer A."/>
            <person name="Zwirko Z."/>
            <person name="Jaffe D.B."/>
            <person name="Alvarez P."/>
            <person name="Brockman W."/>
            <person name="Butler J."/>
            <person name="Chin C."/>
            <person name="Gnerre S."/>
            <person name="Grabherr M."/>
            <person name="Kleber M."/>
            <person name="Mauceli E."/>
            <person name="MacCallum I."/>
        </authorList>
    </citation>
    <scope>NUCLEOTIDE SEQUENCE [LARGE SCALE GENOMIC DNA]</scope>
    <source>
        <strain evidence="3">MSH-3 / Tucson 14011-0111.49</strain>
    </source>
</reference>
<dbReference type="AlphaFoldDB" id="B4GWE2"/>
<evidence type="ECO:0000256" key="1">
    <source>
        <dbReference type="SAM" id="MobiDB-lite"/>
    </source>
</evidence>
<evidence type="ECO:0000313" key="2">
    <source>
        <dbReference type="EMBL" id="EDW27026.1"/>
    </source>
</evidence>
<organism evidence="3">
    <name type="scientific">Drosophila persimilis</name>
    <name type="common">Fruit fly</name>
    <dbReference type="NCBI Taxonomy" id="7234"/>
    <lineage>
        <taxon>Eukaryota</taxon>
        <taxon>Metazoa</taxon>
        <taxon>Ecdysozoa</taxon>
        <taxon>Arthropoda</taxon>
        <taxon>Hexapoda</taxon>
        <taxon>Insecta</taxon>
        <taxon>Pterygota</taxon>
        <taxon>Neoptera</taxon>
        <taxon>Endopterygota</taxon>
        <taxon>Diptera</taxon>
        <taxon>Brachycera</taxon>
        <taxon>Muscomorpha</taxon>
        <taxon>Ephydroidea</taxon>
        <taxon>Drosophilidae</taxon>
        <taxon>Drosophila</taxon>
        <taxon>Sophophora</taxon>
    </lineage>
</organism>
<feature type="compositionally biased region" description="Basic and acidic residues" evidence="1">
    <location>
        <begin position="60"/>
        <end position="77"/>
    </location>
</feature>
<feature type="compositionally biased region" description="Basic and acidic residues" evidence="1">
    <location>
        <begin position="114"/>
        <end position="123"/>
    </location>
</feature>
<dbReference type="Proteomes" id="UP000008744">
    <property type="component" value="Unassembled WGS sequence"/>
</dbReference>
<dbReference type="OMA" id="NHEDGYG"/>
<dbReference type="EMBL" id="CH479194">
    <property type="protein sequence ID" value="EDW27026.1"/>
    <property type="molecule type" value="Genomic_DNA"/>
</dbReference>
<feature type="compositionally biased region" description="Basic and acidic residues" evidence="1">
    <location>
        <begin position="9"/>
        <end position="33"/>
    </location>
</feature>
<feature type="region of interest" description="Disordered" evidence="1">
    <location>
        <begin position="47"/>
        <end position="91"/>
    </location>
</feature>
<protein>
    <submittedName>
        <fullName evidence="2">GL16462</fullName>
    </submittedName>
</protein>
<name>B4GWE2_DROPE</name>
<dbReference type="HOGENOM" id="CLU_1645495_0_0_1"/>
<accession>B4GWE2</accession>
<feature type="region of interest" description="Disordered" evidence="1">
    <location>
        <begin position="1"/>
        <end position="33"/>
    </location>
</feature>
<gene>
    <name evidence="2" type="primary">Dper\GL16462</name>
    <name evidence="2" type="ORF">Dper_GL16462</name>
</gene>
<sequence>MSDGQSTEKQMKPDIQKEEPEHNHNAEQASREVEVSTFLAELFSKACAQSSDDDSQENSKSIKDTSDDNEKCPHYEEQPDDSQSPKTHAFPYQECSDATFYGEILDFLQSRKPRGSEDEKGSDDNVECSYFVGQPDDFHCQEVLIPSTQDNHEDGYGNSSS</sequence>
<keyword evidence="3" id="KW-1185">Reference proteome</keyword>
<evidence type="ECO:0000313" key="3">
    <source>
        <dbReference type="Proteomes" id="UP000008744"/>
    </source>
</evidence>
<feature type="region of interest" description="Disordered" evidence="1">
    <location>
        <begin position="109"/>
        <end position="130"/>
    </location>
</feature>